<dbReference type="Pfam" id="PF13520">
    <property type="entry name" value="AA_permease_2"/>
    <property type="match status" value="1"/>
</dbReference>
<feature type="transmembrane region" description="Helical" evidence="6">
    <location>
        <begin position="218"/>
        <end position="242"/>
    </location>
</feature>
<dbReference type="GO" id="GO:0022857">
    <property type="term" value="F:transmembrane transporter activity"/>
    <property type="evidence" value="ECO:0007669"/>
    <property type="project" value="InterPro"/>
</dbReference>
<proteinExistence type="predicted"/>
<evidence type="ECO:0000313" key="8">
    <source>
        <dbReference type="Proteomes" id="UP000295411"/>
    </source>
</evidence>
<keyword evidence="2" id="KW-1003">Cell membrane</keyword>
<feature type="transmembrane region" description="Helical" evidence="6">
    <location>
        <begin position="12"/>
        <end position="37"/>
    </location>
</feature>
<evidence type="ECO:0000313" key="7">
    <source>
        <dbReference type="EMBL" id="TDK23987.1"/>
    </source>
</evidence>
<organism evidence="7 8">
    <name type="scientific">Arthrobacter crusticola</name>
    <dbReference type="NCBI Taxonomy" id="2547960"/>
    <lineage>
        <taxon>Bacteria</taxon>
        <taxon>Bacillati</taxon>
        <taxon>Actinomycetota</taxon>
        <taxon>Actinomycetes</taxon>
        <taxon>Micrococcales</taxon>
        <taxon>Micrococcaceae</taxon>
        <taxon>Arthrobacter</taxon>
    </lineage>
</organism>
<dbReference type="InterPro" id="IPR002293">
    <property type="entry name" value="AA/rel_permease1"/>
</dbReference>
<feature type="transmembrane region" description="Helical" evidence="6">
    <location>
        <begin position="120"/>
        <end position="138"/>
    </location>
</feature>
<name>A0A4R5TRX8_9MICC</name>
<feature type="transmembrane region" description="Helical" evidence="6">
    <location>
        <begin position="333"/>
        <end position="362"/>
    </location>
</feature>
<keyword evidence="5 6" id="KW-0472">Membrane</keyword>
<dbReference type="GO" id="GO:0005886">
    <property type="term" value="C:plasma membrane"/>
    <property type="evidence" value="ECO:0007669"/>
    <property type="project" value="UniProtKB-SubCell"/>
</dbReference>
<dbReference type="PANTHER" id="PTHR42770:SF7">
    <property type="entry name" value="MEMBRANE PROTEIN"/>
    <property type="match status" value="1"/>
</dbReference>
<keyword evidence="8" id="KW-1185">Reference proteome</keyword>
<dbReference type="InterPro" id="IPR050367">
    <property type="entry name" value="APC_superfamily"/>
</dbReference>
<evidence type="ECO:0000256" key="2">
    <source>
        <dbReference type="ARBA" id="ARBA00022475"/>
    </source>
</evidence>
<dbReference type="RefSeq" id="WP_133404672.1">
    <property type="nucleotide sequence ID" value="NZ_SMTK01000005.1"/>
</dbReference>
<feature type="transmembrane region" description="Helical" evidence="6">
    <location>
        <begin position="43"/>
        <end position="68"/>
    </location>
</feature>
<feature type="transmembrane region" description="Helical" evidence="6">
    <location>
        <begin position="89"/>
        <end position="114"/>
    </location>
</feature>
<dbReference type="AlphaFoldDB" id="A0A4R5TRX8"/>
<gene>
    <name evidence="7" type="ORF">E2F48_14450</name>
</gene>
<sequence>MSNVPGLRRSMGGFDATTVGIGSMIGAGVFVVFGPAAAAAGSLLPAAVVLAGFIAYCNAAASAALATVHPLSGGTYLYGRRQLGPWPGFVAGWSFVTGKLASCAAMAFTFGLYAAPGYETPAAVAAVVGLTAVNLLGVTRTALMTRAVVALVVPVLAFAAVVAFAGPSAPQPWTPPAGGPWGVLQAAGLLFFAFAGYARIATMGEEVREPGKNIPRAIFGALGFTLVLYLVLAAALLSALGAGPLGDSTAPLRDAVLAAGDAGGGPGGSAAGTAVLAVTLAAALASLGALLALIAGVGRTTLAMAREGDLPGALAAIWSRFGVPWAADTATAVVVIVLLLTTDVLTVVGFSSFGVLLYYAVANVAAFTLTERQWYAPKILNVVGAAGCLLLAFTLPVTSVLTMTAILAVGVAGRAVVLRRRNRRSARG</sequence>
<feature type="transmembrane region" description="Helical" evidence="6">
    <location>
        <begin position="147"/>
        <end position="166"/>
    </location>
</feature>
<comment type="caution">
    <text evidence="7">The sequence shown here is derived from an EMBL/GenBank/DDBJ whole genome shotgun (WGS) entry which is preliminary data.</text>
</comment>
<keyword evidence="3 6" id="KW-0812">Transmembrane</keyword>
<protein>
    <submittedName>
        <fullName evidence="7">Amino acid permease</fullName>
    </submittedName>
</protein>
<feature type="transmembrane region" description="Helical" evidence="6">
    <location>
        <begin position="178"/>
        <end position="197"/>
    </location>
</feature>
<dbReference type="Gene3D" id="1.20.1740.10">
    <property type="entry name" value="Amino acid/polyamine transporter I"/>
    <property type="match status" value="1"/>
</dbReference>
<comment type="subcellular location">
    <subcellularLocation>
        <location evidence="1">Cell membrane</location>
        <topology evidence="1">Multi-pass membrane protein</topology>
    </subcellularLocation>
</comment>
<evidence type="ECO:0000256" key="3">
    <source>
        <dbReference type="ARBA" id="ARBA00022692"/>
    </source>
</evidence>
<dbReference type="PANTHER" id="PTHR42770">
    <property type="entry name" value="AMINO ACID TRANSPORTER-RELATED"/>
    <property type="match status" value="1"/>
</dbReference>
<feature type="transmembrane region" description="Helical" evidence="6">
    <location>
        <begin position="399"/>
        <end position="417"/>
    </location>
</feature>
<feature type="transmembrane region" description="Helical" evidence="6">
    <location>
        <begin position="274"/>
        <end position="298"/>
    </location>
</feature>
<keyword evidence="4 6" id="KW-1133">Transmembrane helix</keyword>
<dbReference type="PIRSF" id="PIRSF006060">
    <property type="entry name" value="AA_transporter"/>
    <property type="match status" value="1"/>
</dbReference>
<evidence type="ECO:0000256" key="1">
    <source>
        <dbReference type="ARBA" id="ARBA00004651"/>
    </source>
</evidence>
<feature type="transmembrane region" description="Helical" evidence="6">
    <location>
        <begin position="374"/>
        <end position="393"/>
    </location>
</feature>
<evidence type="ECO:0000256" key="4">
    <source>
        <dbReference type="ARBA" id="ARBA00022989"/>
    </source>
</evidence>
<evidence type="ECO:0000256" key="6">
    <source>
        <dbReference type="SAM" id="Phobius"/>
    </source>
</evidence>
<evidence type="ECO:0000256" key="5">
    <source>
        <dbReference type="ARBA" id="ARBA00023136"/>
    </source>
</evidence>
<dbReference type="OrthoDB" id="259687at2"/>
<dbReference type="Proteomes" id="UP000295411">
    <property type="component" value="Unassembled WGS sequence"/>
</dbReference>
<reference evidence="7 8" key="1">
    <citation type="submission" date="2019-03" db="EMBL/GenBank/DDBJ databases">
        <title>Arthrobacter sp. nov., an bacterium isolated from biocrust in Mu Us Desert.</title>
        <authorList>
            <person name="Lixiong L."/>
        </authorList>
    </citation>
    <scope>NUCLEOTIDE SEQUENCE [LARGE SCALE GENOMIC DNA]</scope>
    <source>
        <strain evidence="7 8">SLN-3</strain>
    </source>
</reference>
<accession>A0A4R5TRX8</accession>
<dbReference type="EMBL" id="SMTK01000005">
    <property type="protein sequence ID" value="TDK23987.1"/>
    <property type="molecule type" value="Genomic_DNA"/>
</dbReference>